<dbReference type="InterPro" id="IPR057207">
    <property type="entry name" value="FBXL15_LRR"/>
</dbReference>
<dbReference type="InterPro" id="IPR006553">
    <property type="entry name" value="Leu-rich_rpt_Cys-con_subtyp"/>
</dbReference>
<organism evidence="5 6">
    <name type="scientific">Puccinia graminis f. sp. tritici</name>
    <dbReference type="NCBI Taxonomy" id="56615"/>
    <lineage>
        <taxon>Eukaryota</taxon>
        <taxon>Fungi</taxon>
        <taxon>Dikarya</taxon>
        <taxon>Basidiomycota</taxon>
        <taxon>Pucciniomycotina</taxon>
        <taxon>Pucciniomycetes</taxon>
        <taxon>Pucciniales</taxon>
        <taxon>Pucciniaceae</taxon>
        <taxon>Puccinia</taxon>
    </lineage>
</organism>
<proteinExistence type="predicted"/>
<dbReference type="FunFam" id="3.80.10.10:FF:000630">
    <property type="entry name" value="Unplaced genomic scaffold supercont2.23, whole genome shotgun sequence"/>
    <property type="match status" value="1"/>
</dbReference>
<dbReference type="SUPFAM" id="SSF81383">
    <property type="entry name" value="F-box domain"/>
    <property type="match status" value="1"/>
</dbReference>
<name>A0A5B0QA52_PUCGR</name>
<dbReference type="Pfam" id="PF25372">
    <property type="entry name" value="DUF7885"/>
    <property type="match status" value="2"/>
</dbReference>
<feature type="compositionally biased region" description="Low complexity" evidence="2">
    <location>
        <begin position="27"/>
        <end position="37"/>
    </location>
</feature>
<sequence>MSTHHIIHQTNNSPPTINRQEPPPRRYPSSPSSTASSESDEDTPGPDPPRRGDDRNLRINSHILHHPTAPALATPSTKIGSHPWPFNSLSPRLNNSASIDQQQQPQPEQSSSAATTTTATAATTTTTTTQKQPQQQQSAAPTCTPESGKLITTIQTPNQPQPTTNGTWKSSHSRAASLSSSLPHEILIQILRSVSSTSDLRRALLVCKAWCQCGIELLWHKPTFPSTSCLIKMLVSLASKNQTFPYISFIRRLNFSGIADHMTDHILLRLVNCTRLERLTLSGCNSITDDSIIKILKNSQDLVALDLSDCKLITDECIHAVGQYSKFLQGLNLSGCKAMTDAGLQSLRHCKALRRLKLKYCEKITDAALTVVAVACPLLLEVDLVGCRLVTNASLWMLWKNSSHLRELSLSGCTEISDGGFPNASNCNIGANGISHPILEESEENPDNKPDPGTVNGNSNGYHAYPYNGSNGMIPHQLDSTAYEFISSITSHRRLEESVMHFDHIRFLDLTSLVRLTDASLDGIIKHMPRIRNLVLAKCGGLTDEALNSICGLGKYLHYLHLGHVSSLTDRAVIRVARSCTRLRYIDLACCNNLTDMSVFELAQCLPRLKRIGLVRVTNITDQSVYTLVERTSLERIHLSYCDNITVGAIHWLLQRLQRLTHLSLTGVPAFRRTDLQAWCRAPPKDFNAHQRQAFCVYSGKGVSELRYYLAALYVSITSSNNRSRVGPTSSNNSSIDEETTNNMTLSAAPIGPNLSVFNSMPDPRTMAAAMAAARQQTNPQLYGMGSRRRELRLPERGGRVALSDFLHQGPSTSVNSAVISGNGQLLSLPDLPRHPASRMFFQFNNDNMGVNALLGVNDRSVTHNDQPSATMQVDEPESDSQSMTGSSSAPRYSQSHGPEQFELEVGNEGDGLRSPIPLYGVPNTRLPPFGLRERSLAEHNQLNGASTSTPSSRTSRAVNAGPERVGAMVTPEGGTQQYGQNRGPTGHDSLRIPNHSITRRRSDVDMASGAGSVSARRHLGHHDTSPPGSAVDPDDFSGSANPSRMAIGLGPRTRSNGINLNVPDRTDSVSPIEISDDERPPP</sequence>
<feature type="domain" description="F-box/LRR-repeat protein 15-like leucin rich repeat" evidence="4">
    <location>
        <begin position="555"/>
        <end position="668"/>
    </location>
</feature>
<dbReference type="SUPFAM" id="SSF52047">
    <property type="entry name" value="RNI-like"/>
    <property type="match status" value="2"/>
</dbReference>
<evidence type="ECO:0000259" key="4">
    <source>
        <dbReference type="Pfam" id="PF25372"/>
    </source>
</evidence>
<feature type="compositionally biased region" description="Basic and acidic residues" evidence="2">
    <location>
        <begin position="48"/>
        <end position="57"/>
    </location>
</feature>
<keyword evidence="5" id="KW-0436">Ligase</keyword>
<evidence type="ECO:0000259" key="3">
    <source>
        <dbReference type="Pfam" id="PF12937"/>
    </source>
</evidence>
<dbReference type="SMART" id="SM00367">
    <property type="entry name" value="LRR_CC"/>
    <property type="match status" value="12"/>
</dbReference>
<feature type="compositionally biased region" description="Polar residues" evidence="2">
    <location>
        <begin position="880"/>
        <end position="898"/>
    </location>
</feature>
<accession>A0A5B0QA52</accession>
<feature type="region of interest" description="Disordered" evidence="2">
    <location>
        <begin position="861"/>
        <end position="898"/>
    </location>
</feature>
<feature type="region of interest" description="Disordered" evidence="2">
    <location>
        <begin position="969"/>
        <end position="1083"/>
    </location>
</feature>
<dbReference type="Gene3D" id="3.80.10.10">
    <property type="entry name" value="Ribonuclease Inhibitor"/>
    <property type="match status" value="2"/>
</dbReference>
<evidence type="ECO:0000256" key="2">
    <source>
        <dbReference type="SAM" id="MobiDB-lite"/>
    </source>
</evidence>
<dbReference type="InterPro" id="IPR036047">
    <property type="entry name" value="F-box-like_dom_sf"/>
</dbReference>
<dbReference type="EMBL" id="VDEP01000304">
    <property type="protein sequence ID" value="KAA1109854.1"/>
    <property type="molecule type" value="Genomic_DNA"/>
</dbReference>
<dbReference type="Proteomes" id="UP000325313">
    <property type="component" value="Unassembled WGS sequence"/>
</dbReference>
<dbReference type="GO" id="GO:0005737">
    <property type="term" value="C:cytoplasm"/>
    <property type="evidence" value="ECO:0007669"/>
    <property type="project" value="TreeGrafter"/>
</dbReference>
<dbReference type="PANTHER" id="PTHR13382">
    <property type="entry name" value="MITOCHONDRIAL ATP SYNTHASE COUPLING FACTOR B"/>
    <property type="match status" value="1"/>
</dbReference>
<feature type="domain" description="F-box" evidence="3">
    <location>
        <begin position="180"/>
        <end position="224"/>
    </location>
</feature>
<feature type="compositionally biased region" description="Low complexity" evidence="2">
    <location>
        <begin position="96"/>
        <end position="165"/>
    </location>
</feature>
<dbReference type="InterPro" id="IPR050648">
    <property type="entry name" value="F-box_LRR-repeat"/>
</dbReference>
<dbReference type="AlphaFoldDB" id="A0A5B0QA52"/>
<gene>
    <name evidence="5" type="primary">GRR1_3</name>
    <name evidence="5" type="ORF">PGTUg99_035854</name>
</gene>
<evidence type="ECO:0000313" key="5">
    <source>
        <dbReference type="EMBL" id="KAA1109854.1"/>
    </source>
</evidence>
<dbReference type="PANTHER" id="PTHR13382:SF67">
    <property type="entry name" value="SCF E3 UBIQUITIN LIGASE COMPLEX F-BOX PROTEIN POF2"/>
    <property type="match status" value="1"/>
</dbReference>
<protein>
    <submittedName>
        <fullName evidence="5">SCF ubiquitin ligase complex subunit</fullName>
    </submittedName>
</protein>
<dbReference type="InterPro" id="IPR001810">
    <property type="entry name" value="F-box_dom"/>
</dbReference>
<dbReference type="InterPro" id="IPR032675">
    <property type="entry name" value="LRR_dom_sf"/>
</dbReference>
<comment type="caution">
    <text evidence="5">The sequence shown here is derived from an EMBL/GenBank/DDBJ whole genome shotgun (WGS) entry which is preliminary data.</text>
</comment>
<feature type="compositionally biased region" description="Polar residues" evidence="2">
    <location>
        <begin position="974"/>
        <end position="984"/>
    </location>
</feature>
<keyword evidence="1" id="KW-0833">Ubl conjugation pathway</keyword>
<feature type="region of interest" description="Disordered" evidence="2">
    <location>
        <begin position="439"/>
        <end position="461"/>
    </location>
</feature>
<feature type="compositionally biased region" description="Polar residues" evidence="2">
    <location>
        <begin position="1"/>
        <end position="19"/>
    </location>
</feature>
<feature type="region of interest" description="Disordered" evidence="2">
    <location>
        <begin position="1"/>
        <end position="174"/>
    </location>
</feature>
<dbReference type="Pfam" id="PF12937">
    <property type="entry name" value="F-box-like"/>
    <property type="match status" value="1"/>
</dbReference>
<reference evidence="5 6" key="1">
    <citation type="submission" date="2019-05" db="EMBL/GenBank/DDBJ databases">
        <title>Emergence of the Ug99 lineage of the wheat stem rust pathogen through somatic hybridization.</title>
        <authorList>
            <person name="Li F."/>
            <person name="Upadhyaya N.M."/>
            <person name="Sperschneider J."/>
            <person name="Matny O."/>
            <person name="Nguyen-Phuc H."/>
            <person name="Mago R."/>
            <person name="Raley C."/>
            <person name="Miller M.E."/>
            <person name="Silverstein K.A.T."/>
            <person name="Henningsen E."/>
            <person name="Hirsch C.D."/>
            <person name="Visser B."/>
            <person name="Pretorius Z.A."/>
            <person name="Steffenson B.J."/>
            <person name="Schwessinger B."/>
            <person name="Dodds P.N."/>
            <person name="Figueroa M."/>
        </authorList>
    </citation>
    <scope>NUCLEOTIDE SEQUENCE [LARGE SCALE GENOMIC DNA]</scope>
    <source>
        <strain evidence="5 6">Ug99</strain>
    </source>
</reference>
<feature type="domain" description="F-box/LRR-repeat protein 15-like leucin rich repeat" evidence="4">
    <location>
        <begin position="261"/>
        <end position="417"/>
    </location>
</feature>
<evidence type="ECO:0000256" key="1">
    <source>
        <dbReference type="ARBA" id="ARBA00022786"/>
    </source>
</evidence>
<dbReference type="GO" id="GO:0016874">
    <property type="term" value="F:ligase activity"/>
    <property type="evidence" value="ECO:0007669"/>
    <property type="project" value="UniProtKB-KW"/>
</dbReference>
<evidence type="ECO:0000313" key="6">
    <source>
        <dbReference type="Proteomes" id="UP000325313"/>
    </source>
</evidence>